<dbReference type="CDD" id="cd01991">
    <property type="entry name" value="Asn_synthase_B_C"/>
    <property type="match status" value="1"/>
</dbReference>
<dbReference type="PANTHER" id="PTHR43284">
    <property type="entry name" value="ASPARAGINE SYNTHETASE (GLUTAMINE-HYDROLYZING)"/>
    <property type="match status" value="1"/>
</dbReference>
<dbReference type="Pfam" id="PF13537">
    <property type="entry name" value="GATase_7"/>
    <property type="match status" value="1"/>
</dbReference>
<dbReference type="InterPro" id="IPR029055">
    <property type="entry name" value="Ntn_hydrolases_N"/>
</dbReference>
<keyword evidence="10" id="KW-0436">Ligase</keyword>
<dbReference type="InterPro" id="IPR001962">
    <property type="entry name" value="Asn_synthase"/>
</dbReference>
<organism evidence="10 11">
    <name type="scientific">Fodinisporobacter ferrooxydans</name>
    <dbReference type="NCBI Taxonomy" id="2901836"/>
    <lineage>
        <taxon>Bacteria</taxon>
        <taxon>Bacillati</taxon>
        <taxon>Bacillota</taxon>
        <taxon>Bacilli</taxon>
        <taxon>Bacillales</taxon>
        <taxon>Alicyclobacillaceae</taxon>
        <taxon>Fodinisporobacter</taxon>
    </lineage>
</organism>
<evidence type="ECO:0000313" key="10">
    <source>
        <dbReference type="EMBL" id="UOF90652.1"/>
    </source>
</evidence>
<feature type="domain" description="Glutamine amidotransferase type-2" evidence="9">
    <location>
        <begin position="2"/>
        <end position="216"/>
    </location>
</feature>
<evidence type="ECO:0000256" key="1">
    <source>
        <dbReference type="ARBA" id="ARBA00005187"/>
    </source>
</evidence>
<proteinExistence type="inferred from homology"/>
<dbReference type="InterPro" id="IPR017932">
    <property type="entry name" value="GATase_2_dom"/>
</dbReference>
<keyword evidence="7" id="KW-0315">Glutamine amidotransferase</keyword>
<evidence type="ECO:0000256" key="7">
    <source>
        <dbReference type="ARBA" id="ARBA00022962"/>
    </source>
</evidence>
<gene>
    <name evidence="10" type="primary">asnB</name>
    <name evidence="10" type="ORF">LSG31_22825</name>
</gene>
<sequence>MCGIAGWIDWDADLTTQETILQRMADTLKDRGPDASGFWASRTCALAHRRLAVIDIEGGRQPMIRQFGGNTYVIVYNGELYNTEDIRKELLLLGHTFRGHSDTEVLLTAFIEWGPVCVDRLNGIFAFGIWNERDQQLFLCRDRLGVKPLFYSIRGSSLIFGSELKTMLAHPKIPAEIDEEGLAEIFSIGPSRTPGHGVFRNVSELKPGYFMMYNRDRVKTEQYWIMESLPHTDDVETTTEKVKELFRDTVERQLISDVPICTLLSGGLDSSAITALAAEYYQRIGSEPLHTFSVDYVDNDIHFKPNQFQPNPDAPFIDRVTEYLGTVKHDIKFDTPELIESLKMAVFARDLPGMTDVDSSLLLFCREIKKEATVALSGECADEVFGGYPWFHREDALHATIFPWSRNLKDRVRLLSPEVIKKSKPEEYVQTRYQEALAEVPRLEGETGKDARIREMFYLNLTRWMPTLLDRKDRMSMYSGLEVRVPFCDHRLVEYVWNIPWEMKTVDQQAKGILRRALRGHLPDDVLYRRKSPYPKTHNPSYLAACREWLRSILDDPTSPVLEFINVKEIRNIMELSYGELDFPWFGQLMNVPALFAYLAQVDTWMREYKVKVV</sequence>
<dbReference type="RefSeq" id="WP_347437351.1">
    <property type="nucleotide sequence ID" value="NZ_CP089291.1"/>
</dbReference>
<dbReference type="Gene3D" id="3.60.20.10">
    <property type="entry name" value="Glutamine Phosphoribosylpyrophosphate, subunit 1, domain 1"/>
    <property type="match status" value="1"/>
</dbReference>
<name>A0ABY4CMJ5_9BACL</name>
<dbReference type="InterPro" id="IPR014729">
    <property type="entry name" value="Rossmann-like_a/b/a_fold"/>
</dbReference>
<dbReference type="Gene3D" id="3.40.50.620">
    <property type="entry name" value="HUPs"/>
    <property type="match status" value="1"/>
</dbReference>
<comment type="similarity">
    <text evidence="2">Belongs to the asparagine synthetase family.</text>
</comment>
<dbReference type="GO" id="GO:0004066">
    <property type="term" value="F:asparagine synthase (glutamine-hydrolyzing) activity"/>
    <property type="evidence" value="ECO:0007669"/>
    <property type="project" value="UniProtKB-EC"/>
</dbReference>
<dbReference type="InterPro" id="IPR051786">
    <property type="entry name" value="ASN_synthetase/amidase"/>
</dbReference>
<dbReference type="Proteomes" id="UP000830167">
    <property type="component" value="Chromosome"/>
</dbReference>
<evidence type="ECO:0000256" key="3">
    <source>
        <dbReference type="ARBA" id="ARBA00012737"/>
    </source>
</evidence>
<keyword evidence="6" id="KW-0028">Amino-acid biosynthesis</keyword>
<dbReference type="SUPFAM" id="SSF52402">
    <property type="entry name" value="Adenine nucleotide alpha hydrolases-like"/>
    <property type="match status" value="1"/>
</dbReference>
<evidence type="ECO:0000259" key="9">
    <source>
        <dbReference type="PROSITE" id="PS51278"/>
    </source>
</evidence>
<dbReference type="InterPro" id="IPR006426">
    <property type="entry name" value="Asn_synth_AEB"/>
</dbReference>
<evidence type="ECO:0000256" key="6">
    <source>
        <dbReference type="ARBA" id="ARBA00022888"/>
    </source>
</evidence>
<keyword evidence="5" id="KW-0067">ATP-binding</keyword>
<dbReference type="EC" id="6.3.5.4" evidence="3"/>
<dbReference type="SUPFAM" id="SSF56235">
    <property type="entry name" value="N-terminal nucleophile aminohydrolases (Ntn hydrolases)"/>
    <property type="match status" value="1"/>
</dbReference>
<keyword evidence="11" id="KW-1185">Reference proteome</keyword>
<keyword evidence="4" id="KW-0547">Nucleotide-binding</keyword>
<dbReference type="PANTHER" id="PTHR43284:SF1">
    <property type="entry name" value="ASPARAGINE SYNTHETASE"/>
    <property type="match status" value="1"/>
</dbReference>
<dbReference type="EMBL" id="CP089291">
    <property type="protein sequence ID" value="UOF90652.1"/>
    <property type="molecule type" value="Genomic_DNA"/>
</dbReference>
<keyword evidence="6" id="KW-0061">Asparagine biosynthesis</keyword>
<evidence type="ECO:0000256" key="4">
    <source>
        <dbReference type="ARBA" id="ARBA00022741"/>
    </source>
</evidence>
<comment type="pathway">
    <text evidence="1">Amino-acid biosynthesis; L-asparagine biosynthesis; L-asparagine from L-aspartate (L-Gln route): step 1/1.</text>
</comment>
<dbReference type="Pfam" id="PF00733">
    <property type="entry name" value="Asn_synthase"/>
    <property type="match status" value="1"/>
</dbReference>
<protein>
    <recommendedName>
        <fullName evidence="3">asparagine synthase (glutamine-hydrolyzing)</fullName>
        <ecNumber evidence="3">6.3.5.4</ecNumber>
    </recommendedName>
</protein>
<dbReference type="CDD" id="cd00712">
    <property type="entry name" value="AsnB"/>
    <property type="match status" value="1"/>
</dbReference>
<dbReference type="PROSITE" id="PS51278">
    <property type="entry name" value="GATASE_TYPE_2"/>
    <property type="match status" value="1"/>
</dbReference>
<accession>A0ABY4CMJ5</accession>
<comment type="catalytic activity">
    <reaction evidence="8">
        <text>L-aspartate + L-glutamine + ATP + H2O = L-asparagine + L-glutamate + AMP + diphosphate + H(+)</text>
        <dbReference type="Rhea" id="RHEA:12228"/>
        <dbReference type="ChEBI" id="CHEBI:15377"/>
        <dbReference type="ChEBI" id="CHEBI:15378"/>
        <dbReference type="ChEBI" id="CHEBI:29985"/>
        <dbReference type="ChEBI" id="CHEBI:29991"/>
        <dbReference type="ChEBI" id="CHEBI:30616"/>
        <dbReference type="ChEBI" id="CHEBI:33019"/>
        <dbReference type="ChEBI" id="CHEBI:58048"/>
        <dbReference type="ChEBI" id="CHEBI:58359"/>
        <dbReference type="ChEBI" id="CHEBI:456215"/>
        <dbReference type="EC" id="6.3.5.4"/>
    </reaction>
</comment>
<evidence type="ECO:0000313" key="11">
    <source>
        <dbReference type="Proteomes" id="UP000830167"/>
    </source>
</evidence>
<dbReference type="InterPro" id="IPR033738">
    <property type="entry name" value="AsnB_N"/>
</dbReference>
<dbReference type="PIRSF" id="PIRSF001589">
    <property type="entry name" value="Asn_synthetase_glu-h"/>
    <property type="match status" value="1"/>
</dbReference>
<dbReference type="NCBIfam" id="TIGR01536">
    <property type="entry name" value="asn_synth_AEB"/>
    <property type="match status" value="1"/>
</dbReference>
<evidence type="ECO:0000256" key="5">
    <source>
        <dbReference type="ARBA" id="ARBA00022840"/>
    </source>
</evidence>
<evidence type="ECO:0000256" key="2">
    <source>
        <dbReference type="ARBA" id="ARBA00005752"/>
    </source>
</evidence>
<reference evidence="10" key="1">
    <citation type="submission" date="2021-12" db="EMBL/GenBank/DDBJ databases">
        <title>Alicyclobacillaceae gen. nov., sp. nov., isolated from chalcocite enrichment system.</title>
        <authorList>
            <person name="Jiang Z."/>
        </authorList>
    </citation>
    <scope>NUCLEOTIDE SEQUENCE</scope>
    <source>
        <strain evidence="10">MYW30-H2</strain>
    </source>
</reference>
<evidence type="ECO:0000256" key="8">
    <source>
        <dbReference type="ARBA" id="ARBA00048741"/>
    </source>
</evidence>